<evidence type="ECO:0000256" key="7">
    <source>
        <dbReference type="PROSITE-ProRule" id="PRU00500"/>
    </source>
</evidence>
<name>A0A158Q4K6_DRAME</name>
<evidence type="ECO:0000259" key="8">
    <source>
        <dbReference type="PROSITE" id="PS51162"/>
    </source>
</evidence>
<dbReference type="CDD" id="cd00191">
    <property type="entry name" value="TY"/>
    <property type="match status" value="1"/>
</dbReference>
<evidence type="ECO:0000313" key="9">
    <source>
        <dbReference type="EMBL" id="VDN58922.1"/>
    </source>
</evidence>
<protein>
    <submittedName>
        <fullName evidence="12">Thyroglobulin type-1 domain-containing protein</fullName>
    </submittedName>
</protein>
<dbReference type="InterPro" id="IPR051950">
    <property type="entry name" value="Dev_reg/Prot_inhib"/>
</dbReference>
<proteinExistence type="predicted"/>
<reference evidence="9 11" key="2">
    <citation type="submission" date="2018-11" db="EMBL/GenBank/DDBJ databases">
        <authorList>
            <consortium name="Pathogen Informatics"/>
        </authorList>
    </citation>
    <scope>NUCLEOTIDE SEQUENCE [LARGE SCALE GENOMIC DNA]</scope>
</reference>
<feature type="disulfide bond" evidence="7">
    <location>
        <begin position="30"/>
        <end position="37"/>
    </location>
</feature>
<dbReference type="Proteomes" id="UP000038040">
    <property type="component" value="Unplaced"/>
</dbReference>
<keyword evidence="11" id="KW-1185">Reference proteome</keyword>
<keyword evidence="2" id="KW-0964">Secreted</keyword>
<dbReference type="PROSITE" id="PS51162">
    <property type="entry name" value="THYROGLOBULIN_1_2"/>
    <property type="match status" value="1"/>
</dbReference>
<dbReference type="EMBL" id="UYYG01001173">
    <property type="protein sequence ID" value="VDN58922.1"/>
    <property type="molecule type" value="Genomic_DNA"/>
</dbReference>
<dbReference type="WBParaSite" id="DME_0000509601-mRNA-1">
    <property type="protein sequence ID" value="DME_0000509601-mRNA-1"/>
    <property type="gene ID" value="DME_0000509601"/>
</dbReference>
<keyword evidence="6" id="KW-0325">Glycoprotein</keyword>
<dbReference type="InterPro" id="IPR019577">
    <property type="entry name" value="SPARC/Testican_Ca-bd-dom"/>
</dbReference>
<dbReference type="SMART" id="SM00211">
    <property type="entry name" value="TY"/>
    <property type="match status" value="1"/>
</dbReference>
<keyword evidence="3" id="KW-0677">Repeat</keyword>
<comment type="caution">
    <text evidence="7">Lacks conserved residue(s) required for the propagation of feature annotation.</text>
</comment>
<evidence type="ECO:0000313" key="11">
    <source>
        <dbReference type="Proteomes" id="UP000274756"/>
    </source>
</evidence>
<keyword evidence="4" id="KW-0106">Calcium</keyword>
<evidence type="ECO:0000256" key="3">
    <source>
        <dbReference type="ARBA" id="ARBA00022737"/>
    </source>
</evidence>
<evidence type="ECO:0000313" key="10">
    <source>
        <dbReference type="Proteomes" id="UP000038040"/>
    </source>
</evidence>
<reference evidence="12" key="1">
    <citation type="submission" date="2016-04" db="UniProtKB">
        <authorList>
            <consortium name="WormBaseParasite"/>
        </authorList>
    </citation>
    <scope>IDENTIFICATION</scope>
</reference>
<dbReference type="Pfam" id="PF10591">
    <property type="entry name" value="SPARC_Ca_bdg"/>
    <property type="match status" value="1"/>
</dbReference>
<evidence type="ECO:0000313" key="12">
    <source>
        <dbReference type="WBParaSite" id="DME_0000509601-mRNA-1"/>
    </source>
</evidence>
<dbReference type="OrthoDB" id="5986054at2759"/>
<gene>
    <name evidence="9" type="ORF">DME_LOCUS8895</name>
</gene>
<dbReference type="Proteomes" id="UP000274756">
    <property type="component" value="Unassembled WGS sequence"/>
</dbReference>
<dbReference type="GO" id="GO:0005615">
    <property type="term" value="C:extracellular space"/>
    <property type="evidence" value="ECO:0007669"/>
    <property type="project" value="TreeGrafter"/>
</dbReference>
<dbReference type="InterPro" id="IPR018247">
    <property type="entry name" value="EF_Hand_1_Ca_BS"/>
</dbReference>
<dbReference type="Gene3D" id="1.10.238.10">
    <property type="entry name" value="EF-hand"/>
    <property type="match status" value="1"/>
</dbReference>
<dbReference type="InterPro" id="IPR011992">
    <property type="entry name" value="EF-hand-dom_pair"/>
</dbReference>
<dbReference type="GO" id="GO:0008201">
    <property type="term" value="F:heparin binding"/>
    <property type="evidence" value="ECO:0007669"/>
    <property type="project" value="TreeGrafter"/>
</dbReference>
<evidence type="ECO:0000256" key="5">
    <source>
        <dbReference type="ARBA" id="ARBA00023157"/>
    </source>
</evidence>
<dbReference type="SUPFAM" id="SSF57610">
    <property type="entry name" value="Thyroglobulin type-1 domain"/>
    <property type="match status" value="1"/>
</dbReference>
<dbReference type="CDD" id="cd16234">
    <property type="entry name" value="EFh_SPARC_SMOC"/>
    <property type="match status" value="1"/>
</dbReference>
<comment type="subcellular location">
    <subcellularLocation>
        <location evidence="1">Secreted</location>
    </subcellularLocation>
</comment>
<evidence type="ECO:0000256" key="4">
    <source>
        <dbReference type="ARBA" id="ARBA00022837"/>
    </source>
</evidence>
<evidence type="ECO:0000256" key="2">
    <source>
        <dbReference type="ARBA" id="ARBA00022525"/>
    </source>
</evidence>
<accession>A0A158Q4K6</accession>
<dbReference type="GO" id="GO:0050840">
    <property type="term" value="F:extracellular matrix binding"/>
    <property type="evidence" value="ECO:0007669"/>
    <property type="project" value="TreeGrafter"/>
</dbReference>
<dbReference type="AlphaFoldDB" id="A0A158Q4K6"/>
<dbReference type="Gene3D" id="4.10.800.10">
    <property type="entry name" value="Thyroglobulin type-1"/>
    <property type="match status" value="1"/>
</dbReference>
<dbReference type="InterPro" id="IPR036857">
    <property type="entry name" value="Thyroglobulin_1_sf"/>
</dbReference>
<dbReference type="GO" id="GO:0030198">
    <property type="term" value="P:extracellular matrix organization"/>
    <property type="evidence" value="ECO:0007669"/>
    <property type="project" value="TreeGrafter"/>
</dbReference>
<dbReference type="GO" id="GO:0005604">
    <property type="term" value="C:basement membrane"/>
    <property type="evidence" value="ECO:0007669"/>
    <property type="project" value="TreeGrafter"/>
</dbReference>
<dbReference type="SUPFAM" id="SSF47473">
    <property type="entry name" value="EF-hand"/>
    <property type="match status" value="1"/>
</dbReference>
<dbReference type="Pfam" id="PF00086">
    <property type="entry name" value="Thyroglobulin_1"/>
    <property type="match status" value="1"/>
</dbReference>
<keyword evidence="5 7" id="KW-1015">Disulfide bond</keyword>
<dbReference type="PROSITE" id="PS00018">
    <property type="entry name" value="EF_HAND_1"/>
    <property type="match status" value="2"/>
</dbReference>
<dbReference type="GO" id="GO:0005509">
    <property type="term" value="F:calcium ion binding"/>
    <property type="evidence" value="ECO:0007669"/>
    <property type="project" value="InterPro"/>
</dbReference>
<evidence type="ECO:0000256" key="1">
    <source>
        <dbReference type="ARBA" id="ARBA00004613"/>
    </source>
</evidence>
<feature type="domain" description="Thyroglobulin type-1" evidence="8">
    <location>
        <begin position="1"/>
        <end position="60"/>
    </location>
</feature>
<dbReference type="PANTHER" id="PTHR12352">
    <property type="entry name" value="SECRETED MODULAR CALCIUM-BINDING PROTEIN"/>
    <property type="match status" value="1"/>
</dbReference>
<dbReference type="STRING" id="318479.A0A158Q4K6"/>
<sequence>MLQLQNNPQNGNYIPTCTGESDLLYDEVQCHRLSQFCWCVNPETGVPILGTSKYNAKPDCSRKNFTLNADNREIKGKKKAKFFQRLFSSLISDWILTVGEDLVDNSVTNKDKAVHWKFEQLDVNKNGLLERKEWKGYRNEIKLFNRVRKCGRNFMRFCDVDGNRRITLNEWINCTINGRTKIKFPRKNPFLDILRPEDD</sequence>
<organism evidence="10 12">
    <name type="scientific">Dracunculus medinensis</name>
    <name type="common">Guinea worm</name>
    <dbReference type="NCBI Taxonomy" id="318479"/>
    <lineage>
        <taxon>Eukaryota</taxon>
        <taxon>Metazoa</taxon>
        <taxon>Ecdysozoa</taxon>
        <taxon>Nematoda</taxon>
        <taxon>Chromadorea</taxon>
        <taxon>Rhabditida</taxon>
        <taxon>Spirurina</taxon>
        <taxon>Dracunculoidea</taxon>
        <taxon>Dracunculidae</taxon>
        <taxon>Dracunculus</taxon>
    </lineage>
</organism>
<dbReference type="PANTHER" id="PTHR12352:SF30">
    <property type="entry name" value="FI05255P"/>
    <property type="match status" value="1"/>
</dbReference>
<dbReference type="InterPro" id="IPR000716">
    <property type="entry name" value="Thyroglobulin_1"/>
</dbReference>
<evidence type="ECO:0000256" key="6">
    <source>
        <dbReference type="ARBA" id="ARBA00023180"/>
    </source>
</evidence>